<evidence type="ECO:0000313" key="3">
    <source>
        <dbReference type="EMBL" id="AEG99266.1"/>
    </source>
</evidence>
<dbReference type="PANTHER" id="PTHR43155:SF1">
    <property type="entry name" value="3'3'-CGAMP-SPECIFIC PHOSPHODIESTERASE 1"/>
    <property type="match status" value="1"/>
</dbReference>
<name>A0A0H3FXK8_KLEAK</name>
<dbReference type="eggNOG" id="COG2206">
    <property type="taxonomic scope" value="Bacteria"/>
</dbReference>
<sequence length="395" mass="44675">MRIALKSALMLVTRVINAINPRLDLHLQRTALISYKLSLALDLPASQQKTIFLAALLHDIGVLGDKRRIDSLNAIDNLYDPHQIRGVQMLAGLDTFTPISPIIGDHHFSPSRKGNLEQHIVYFADCFERLLPSQGVVAPDQQSALIARFVADYRDIDPPLCDRLCELAQHPTFWRHMQAEHIQRLLEIVGPINDVYIDIDGLKDICLLIAKIVDTYSSFTASHSIMVGEISYALAVYMHLPPPVCRKIEIAGYLHDIGKIYIPLAILEKQAELSDDEAQLIREHSYMTGEILRDFTDLAEIIDWAANHHEKLDGSGYPLNLNHRYLHLPDRIIAVADIFTALVEDRPYRLGMPYQEALQLIEADVINGALDNDVYLVLRQHAQALHHLVTRIPRV</sequence>
<reference evidence="3 4" key="1">
    <citation type="journal article" date="2012" name="J. Bacteriol.">
        <title>Complete genome sequence of Enterobacter aerogenes KCTC 2190.</title>
        <authorList>
            <person name="Shin S.H."/>
            <person name="Kim S."/>
            <person name="Kim J.Y."/>
            <person name="Lee S."/>
            <person name="Um Y."/>
            <person name="Oh M.K."/>
            <person name="Kim Y.R."/>
            <person name="Lee J."/>
            <person name="Yang K.S."/>
        </authorList>
    </citation>
    <scope>NUCLEOTIDE SEQUENCE [LARGE SCALE GENOMIC DNA]</scope>
    <source>
        <strain evidence="3 4">KCTC 2190</strain>
    </source>
</reference>
<feature type="domain" description="HD" evidence="1">
    <location>
        <begin position="220"/>
        <end position="342"/>
    </location>
</feature>
<dbReference type="CDD" id="cd00077">
    <property type="entry name" value="HDc"/>
    <property type="match status" value="1"/>
</dbReference>
<dbReference type="RefSeq" id="WP_015705796.1">
    <property type="nucleotide sequence ID" value="NC_015663.1"/>
</dbReference>
<dbReference type="PROSITE" id="PS51832">
    <property type="entry name" value="HD_GYP"/>
    <property type="match status" value="1"/>
</dbReference>
<evidence type="ECO:0000313" key="4">
    <source>
        <dbReference type="Proteomes" id="UP000008881"/>
    </source>
</evidence>
<dbReference type="KEGG" id="eae:EAE_21815"/>
<dbReference type="InterPro" id="IPR006675">
    <property type="entry name" value="HDIG_dom"/>
</dbReference>
<dbReference type="GO" id="GO:0008081">
    <property type="term" value="F:phosphoric diester hydrolase activity"/>
    <property type="evidence" value="ECO:0007669"/>
    <property type="project" value="UniProtKB-ARBA"/>
</dbReference>
<dbReference type="AlphaFoldDB" id="A0A0H3FXK8"/>
<dbReference type="PROSITE" id="PS51831">
    <property type="entry name" value="HD"/>
    <property type="match status" value="1"/>
</dbReference>
<dbReference type="PANTHER" id="PTHR43155">
    <property type="entry name" value="CYCLIC DI-GMP PHOSPHODIESTERASE PA4108-RELATED"/>
    <property type="match status" value="1"/>
</dbReference>
<dbReference type="Gene3D" id="1.10.3210.10">
    <property type="entry name" value="Hypothetical protein af1432"/>
    <property type="match status" value="2"/>
</dbReference>
<dbReference type="Proteomes" id="UP000008881">
    <property type="component" value="Chromosome"/>
</dbReference>
<dbReference type="InterPro" id="IPR037522">
    <property type="entry name" value="HD_GYP_dom"/>
</dbReference>
<dbReference type="SMART" id="SM00471">
    <property type="entry name" value="HDc"/>
    <property type="match status" value="2"/>
</dbReference>
<dbReference type="PATRIC" id="fig|1028307.3.peg.4345"/>
<dbReference type="NCBIfam" id="TIGR00277">
    <property type="entry name" value="HDIG"/>
    <property type="match status" value="1"/>
</dbReference>
<dbReference type="InterPro" id="IPR006674">
    <property type="entry name" value="HD_domain"/>
</dbReference>
<dbReference type="EMBL" id="CP002824">
    <property type="protein sequence ID" value="AEG99266.1"/>
    <property type="molecule type" value="Genomic_DNA"/>
</dbReference>
<protein>
    <submittedName>
        <fullName evidence="3">Putative metal-dependent phosphohydrolase, HD subdomai</fullName>
    </submittedName>
</protein>
<accession>A0A0H3FXK8</accession>
<dbReference type="Pfam" id="PF01966">
    <property type="entry name" value="HD"/>
    <property type="match status" value="1"/>
</dbReference>
<dbReference type="InterPro" id="IPR003607">
    <property type="entry name" value="HD/PDEase_dom"/>
</dbReference>
<evidence type="ECO:0000259" key="2">
    <source>
        <dbReference type="PROSITE" id="PS51832"/>
    </source>
</evidence>
<dbReference type="HOGENOM" id="CLU_040286_2_0_6"/>
<gene>
    <name evidence="3" type="ordered locus">EAE_21815</name>
</gene>
<organism evidence="3 4">
    <name type="scientific">Klebsiella aerogenes (strain ATCC 13048 / DSM 30053 / CCUG 1429 / JCM 1235 / KCTC 2190 / NBRC 13534 / NCIMB 10102 / NCTC 10006 / CDC 819-56)</name>
    <name type="common">Enterobacter aerogenes</name>
    <dbReference type="NCBI Taxonomy" id="1028307"/>
    <lineage>
        <taxon>Bacteria</taxon>
        <taxon>Pseudomonadati</taxon>
        <taxon>Pseudomonadota</taxon>
        <taxon>Gammaproteobacteria</taxon>
        <taxon>Enterobacterales</taxon>
        <taxon>Enterobacteriaceae</taxon>
        <taxon>Klebsiella/Raoultella group</taxon>
        <taxon>Klebsiella</taxon>
    </lineage>
</organism>
<evidence type="ECO:0000259" key="1">
    <source>
        <dbReference type="PROSITE" id="PS51831"/>
    </source>
</evidence>
<dbReference type="OrthoDB" id="9764808at2"/>
<dbReference type="GeneID" id="93312539"/>
<proteinExistence type="predicted"/>
<dbReference type="Pfam" id="PF13487">
    <property type="entry name" value="HD_5"/>
    <property type="match status" value="1"/>
</dbReference>
<feature type="domain" description="HD-GYP" evidence="2">
    <location>
        <begin position="198"/>
        <end position="394"/>
    </location>
</feature>
<dbReference type="SUPFAM" id="SSF109604">
    <property type="entry name" value="HD-domain/PDEase-like"/>
    <property type="match status" value="2"/>
</dbReference>
<keyword evidence="3" id="KW-0378">Hydrolase</keyword>
<keyword evidence="4" id="KW-1185">Reference proteome</keyword>